<dbReference type="InterPro" id="IPR013088">
    <property type="entry name" value="Znf_NHR/GATA"/>
</dbReference>
<dbReference type="PROSITE" id="PS50114">
    <property type="entry name" value="GATA_ZN_FINGER_2"/>
    <property type="match status" value="1"/>
</dbReference>
<dbReference type="GO" id="GO:0005634">
    <property type="term" value="C:nucleus"/>
    <property type="evidence" value="ECO:0007669"/>
    <property type="project" value="UniProtKB-SubCell"/>
</dbReference>
<dbReference type="GO" id="GO:0043565">
    <property type="term" value="F:sequence-specific DNA binding"/>
    <property type="evidence" value="ECO:0007669"/>
    <property type="project" value="InterPro"/>
</dbReference>
<evidence type="ECO:0000256" key="2">
    <source>
        <dbReference type="ARBA" id="ARBA00023242"/>
    </source>
</evidence>
<organism evidence="7 8">
    <name type="scientific">Aristolochia fimbriata</name>
    <name type="common">White veined hardy Dutchman's pipe vine</name>
    <dbReference type="NCBI Taxonomy" id="158543"/>
    <lineage>
        <taxon>Eukaryota</taxon>
        <taxon>Viridiplantae</taxon>
        <taxon>Streptophyta</taxon>
        <taxon>Embryophyta</taxon>
        <taxon>Tracheophyta</taxon>
        <taxon>Spermatophyta</taxon>
        <taxon>Magnoliopsida</taxon>
        <taxon>Magnoliidae</taxon>
        <taxon>Piperales</taxon>
        <taxon>Aristolochiaceae</taxon>
        <taxon>Aristolochia</taxon>
    </lineage>
</organism>
<feature type="domain" description="GATA-type" evidence="5">
    <location>
        <begin position="7"/>
        <end position="40"/>
    </location>
</feature>
<evidence type="ECO:0000259" key="6">
    <source>
        <dbReference type="PROSITE" id="PS51916"/>
    </source>
</evidence>
<evidence type="ECO:0000259" key="5">
    <source>
        <dbReference type="PROSITE" id="PS50114"/>
    </source>
</evidence>
<dbReference type="SUPFAM" id="SSF57716">
    <property type="entry name" value="Glucocorticoid receptor-like (DNA-binding domain)"/>
    <property type="match status" value="1"/>
</dbReference>
<gene>
    <name evidence="7" type="ORF">H6P81_007334</name>
</gene>
<dbReference type="PANTHER" id="PTHR46855">
    <property type="entry name" value="OSJNBB0038F03.10 PROTEIN"/>
    <property type="match status" value="1"/>
</dbReference>
<feature type="domain" description="DEUBAD" evidence="6">
    <location>
        <begin position="294"/>
        <end position="414"/>
    </location>
</feature>
<evidence type="ECO:0000313" key="8">
    <source>
        <dbReference type="Proteomes" id="UP000825729"/>
    </source>
</evidence>
<dbReference type="PANTHER" id="PTHR46855:SF1">
    <property type="entry name" value="GATA TRANSCRIPTION FACTOR 26"/>
    <property type="match status" value="1"/>
</dbReference>
<evidence type="ECO:0000313" key="7">
    <source>
        <dbReference type="EMBL" id="KAG9454430.1"/>
    </source>
</evidence>
<feature type="region of interest" description="Disordered" evidence="4">
    <location>
        <begin position="446"/>
        <end position="468"/>
    </location>
</feature>
<sequence>MGKQGPCYHCGVTSTPLWRNGPPEKPVLCNACGSRWRTKGTLTNYTPLHARVDLIESEDFKGPKMKTISIKTKEQKFQKRKYSDVNSEVEGGTPPSDLNFRKVVEEDTSNRSSSGSAISYSESCAHFGGTDGGEWTGSAQSTVWDTIVPSKRRTCVSRTKPSSVEKLTKDLYSILHEQQQQSSYLSGSSEEDLLFESGTPMDSFEIGHGGVLIKHLTSEARDEESEASSFPIDNKIQASNEAYSRSKSLPVGSKEMGFSGVGNETFKKPKEEEMQENAKRDKVLLDKLQVLRCNSSPLGFIDLREVASFEEFSRHLTPDEKEQLMKFLPSIDVAKVPESLKSLFESRQFSETLSCFQHLLLEGIFDQSMPEINSEECRTLKRLSLTNLTKSKWVERYQHFKDAKQKKAKGEKANAAGTTFTGTGKLTPAMRPIGGPNQTFPEAKYSGKAPKRGHRSINIPCAPPNNSHDGSFKIADETKDTDNEGSCFSPGSLFAFPPDRSSCMLDSLQFTDESSEQDLLFDVPSNACFPQAELLDCNLWKANGSESRVTSQAEALLGHSSSAFLSPKSNKSSLAYPHLVFK</sequence>
<keyword evidence="8" id="KW-1185">Reference proteome</keyword>
<accession>A0AAV7EZW6</accession>
<dbReference type="Gene3D" id="3.30.50.10">
    <property type="entry name" value="Erythroid Transcription Factor GATA-1, subunit A"/>
    <property type="match status" value="1"/>
</dbReference>
<dbReference type="GO" id="GO:0008270">
    <property type="term" value="F:zinc ion binding"/>
    <property type="evidence" value="ECO:0007669"/>
    <property type="project" value="UniProtKB-KW"/>
</dbReference>
<dbReference type="InterPro" id="IPR044867">
    <property type="entry name" value="DEUBAD_dom"/>
</dbReference>
<keyword evidence="3" id="KW-0479">Metal-binding</keyword>
<evidence type="ECO:0000256" key="1">
    <source>
        <dbReference type="ARBA" id="ARBA00004123"/>
    </source>
</evidence>
<dbReference type="SMART" id="SM00401">
    <property type="entry name" value="ZnF_GATA"/>
    <property type="match status" value="1"/>
</dbReference>
<keyword evidence="3" id="KW-0863">Zinc-finger</keyword>
<feature type="region of interest" description="Disordered" evidence="4">
    <location>
        <begin position="405"/>
        <end position="430"/>
    </location>
</feature>
<reference evidence="7 8" key="1">
    <citation type="submission" date="2021-07" db="EMBL/GenBank/DDBJ databases">
        <title>The Aristolochia fimbriata genome: insights into angiosperm evolution, floral development and chemical biosynthesis.</title>
        <authorList>
            <person name="Jiao Y."/>
        </authorList>
    </citation>
    <scope>NUCLEOTIDE SEQUENCE [LARGE SCALE GENOMIC DNA]</scope>
    <source>
        <strain evidence="7">IBCAS-2021</strain>
        <tissue evidence="7">Leaf</tissue>
    </source>
</reference>
<evidence type="ECO:0008006" key="9">
    <source>
        <dbReference type="Google" id="ProtNLM"/>
    </source>
</evidence>
<keyword evidence="2" id="KW-0539">Nucleus</keyword>
<name>A0AAV7EZW6_ARIFI</name>
<dbReference type="GO" id="GO:0006355">
    <property type="term" value="P:regulation of DNA-templated transcription"/>
    <property type="evidence" value="ECO:0007669"/>
    <property type="project" value="InterPro"/>
</dbReference>
<dbReference type="CDD" id="cd00202">
    <property type="entry name" value="ZnF_GATA"/>
    <property type="match status" value="1"/>
</dbReference>
<dbReference type="AlphaFoldDB" id="A0AAV7EZW6"/>
<keyword evidence="3" id="KW-0862">Zinc</keyword>
<dbReference type="Gene3D" id="1.10.2020.20">
    <property type="match status" value="1"/>
</dbReference>
<dbReference type="EMBL" id="JAINDJ010000003">
    <property type="protein sequence ID" value="KAG9454430.1"/>
    <property type="molecule type" value="Genomic_DNA"/>
</dbReference>
<dbReference type="InterPro" id="IPR000679">
    <property type="entry name" value="Znf_GATA"/>
</dbReference>
<dbReference type="PROSITE" id="PS00344">
    <property type="entry name" value="GATA_ZN_FINGER_1"/>
    <property type="match status" value="1"/>
</dbReference>
<dbReference type="PROSITE" id="PS51916">
    <property type="entry name" value="DEUBAD"/>
    <property type="match status" value="1"/>
</dbReference>
<dbReference type="InterPro" id="IPR044589">
    <property type="entry name" value="GATA26/27"/>
</dbReference>
<dbReference type="Proteomes" id="UP000825729">
    <property type="component" value="Unassembled WGS sequence"/>
</dbReference>
<dbReference type="Pfam" id="PF00320">
    <property type="entry name" value="GATA"/>
    <property type="match status" value="1"/>
</dbReference>
<proteinExistence type="predicted"/>
<protein>
    <recommendedName>
        <fullName evidence="9">GATA transcription factor</fullName>
    </recommendedName>
</protein>
<evidence type="ECO:0000256" key="4">
    <source>
        <dbReference type="SAM" id="MobiDB-lite"/>
    </source>
</evidence>
<feature type="compositionally biased region" description="Low complexity" evidence="4">
    <location>
        <begin position="413"/>
        <end position="424"/>
    </location>
</feature>
<dbReference type="InterPro" id="IPR038108">
    <property type="entry name" value="RPN13_DEUBAD_sf"/>
</dbReference>
<comment type="caution">
    <text evidence="7">The sequence shown here is derived from an EMBL/GenBank/DDBJ whole genome shotgun (WGS) entry which is preliminary data.</text>
</comment>
<comment type="subcellular location">
    <subcellularLocation>
        <location evidence="1">Nucleus</location>
    </subcellularLocation>
</comment>
<evidence type="ECO:0000256" key="3">
    <source>
        <dbReference type="PROSITE-ProRule" id="PRU00094"/>
    </source>
</evidence>